<feature type="transmembrane region" description="Helical" evidence="2">
    <location>
        <begin position="44"/>
        <end position="66"/>
    </location>
</feature>
<organism evidence="3">
    <name type="scientific">uncultured Rubrobacteraceae bacterium</name>
    <dbReference type="NCBI Taxonomy" id="349277"/>
    <lineage>
        <taxon>Bacteria</taxon>
        <taxon>Bacillati</taxon>
        <taxon>Actinomycetota</taxon>
        <taxon>Rubrobacteria</taxon>
        <taxon>Rubrobacterales</taxon>
        <taxon>Rubrobacteraceae</taxon>
        <taxon>environmental samples</taxon>
    </lineage>
</organism>
<evidence type="ECO:0000256" key="1">
    <source>
        <dbReference type="SAM" id="MobiDB-lite"/>
    </source>
</evidence>
<protein>
    <submittedName>
        <fullName evidence="3">Uncharacterized protein</fullName>
    </submittedName>
</protein>
<sequence length="144" mass="14816">MGAEGGRQSQWRNRLPDKRRPHWGLPRKDGGHTKRFLDTLNTPMAALVTLIVVVAANSFLYFGYYAPAVTPPPTTKATPLADEGTGPSTVAEPTGVQEEGGQGLRETSGETVPSRGAATTASPSTSPGASPSASSSASASPSLP</sequence>
<gene>
    <name evidence="3" type="ORF">AVDCRST_MAG01-01-1107</name>
</gene>
<feature type="compositionally biased region" description="Low complexity" evidence="1">
    <location>
        <begin position="113"/>
        <end position="144"/>
    </location>
</feature>
<evidence type="ECO:0000313" key="3">
    <source>
        <dbReference type="EMBL" id="CAA9402261.1"/>
    </source>
</evidence>
<dbReference type="AlphaFoldDB" id="A0A6J4P1B0"/>
<keyword evidence="2" id="KW-0812">Transmembrane</keyword>
<evidence type="ECO:0000256" key="2">
    <source>
        <dbReference type="SAM" id="Phobius"/>
    </source>
</evidence>
<dbReference type="EMBL" id="CADCUW010000162">
    <property type="protein sequence ID" value="CAA9402261.1"/>
    <property type="molecule type" value="Genomic_DNA"/>
</dbReference>
<feature type="region of interest" description="Disordered" evidence="1">
    <location>
        <begin position="70"/>
        <end position="144"/>
    </location>
</feature>
<reference evidence="3" key="1">
    <citation type="submission" date="2020-02" db="EMBL/GenBank/DDBJ databases">
        <authorList>
            <person name="Meier V. D."/>
        </authorList>
    </citation>
    <scope>NUCLEOTIDE SEQUENCE</scope>
    <source>
        <strain evidence="3">AVDCRST_MAG01</strain>
    </source>
</reference>
<keyword evidence="2" id="KW-0472">Membrane</keyword>
<proteinExistence type="predicted"/>
<name>A0A6J4P1B0_9ACTN</name>
<keyword evidence="2" id="KW-1133">Transmembrane helix</keyword>
<feature type="region of interest" description="Disordered" evidence="1">
    <location>
        <begin position="1"/>
        <end position="33"/>
    </location>
</feature>
<accession>A0A6J4P1B0</accession>